<protein>
    <submittedName>
        <fullName evidence="1">Uncharacterized protein</fullName>
    </submittedName>
</protein>
<dbReference type="EMBL" id="CAJJDO010000010">
    <property type="protein sequence ID" value="CAD8141233.1"/>
    <property type="molecule type" value="Genomic_DNA"/>
</dbReference>
<comment type="caution">
    <text evidence="1">The sequence shown here is derived from an EMBL/GenBank/DDBJ whole genome shotgun (WGS) entry which is preliminary data.</text>
</comment>
<keyword evidence="2" id="KW-1185">Reference proteome</keyword>
<evidence type="ECO:0000313" key="2">
    <source>
        <dbReference type="Proteomes" id="UP000689195"/>
    </source>
</evidence>
<evidence type="ECO:0000313" key="1">
    <source>
        <dbReference type="EMBL" id="CAD8141233.1"/>
    </source>
</evidence>
<dbReference type="AlphaFoldDB" id="A0A8S1SLB8"/>
<name>A0A8S1SLB8_9CILI</name>
<accession>A0A8S1SLB8</accession>
<gene>
    <name evidence="1" type="ORF">PPENT_87.1.T0100007</name>
</gene>
<proteinExistence type="predicted"/>
<dbReference type="Proteomes" id="UP000689195">
    <property type="component" value="Unassembled WGS sequence"/>
</dbReference>
<reference evidence="1" key="1">
    <citation type="submission" date="2021-01" db="EMBL/GenBank/DDBJ databases">
        <authorList>
            <consortium name="Genoscope - CEA"/>
            <person name="William W."/>
        </authorList>
    </citation>
    <scope>NUCLEOTIDE SEQUENCE</scope>
</reference>
<organism evidence="1 2">
    <name type="scientific">Paramecium pentaurelia</name>
    <dbReference type="NCBI Taxonomy" id="43138"/>
    <lineage>
        <taxon>Eukaryota</taxon>
        <taxon>Sar</taxon>
        <taxon>Alveolata</taxon>
        <taxon>Ciliophora</taxon>
        <taxon>Intramacronucleata</taxon>
        <taxon>Oligohymenophorea</taxon>
        <taxon>Peniculida</taxon>
        <taxon>Parameciidae</taxon>
        <taxon>Paramecium</taxon>
    </lineage>
</organism>
<sequence length="75" mass="8993">MNDIQAKFPEKFQRSFQIEPIEAPTCQDHNQSIISKSPITILNKRNKFTQDKNVFSMCQIYWPFHQQEKFKSQET</sequence>